<dbReference type="Gene3D" id="1.20.58.2220">
    <property type="entry name" value="Formin, FH2 domain"/>
    <property type="match status" value="1"/>
</dbReference>
<dbReference type="SUPFAM" id="SSF101447">
    <property type="entry name" value="Formin homology 2 domain (FH2 domain)"/>
    <property type="match status" value="1"/>
</dbReference>
<feature type="region of interest" description="Disordered" evidence="1">
    <location>
        <begin position="1"/>
        <end position="26"/>
    </location>
</feature>
<evidence type="ECO:0000313" key="5">
    <source>
        <dbReference type="Proteomes" id="UP000694621"/>
    </source>
</evidence>
<dbReference type="PANTHER" id="PTHR45920:SF4">
    <property type="entry name" value="FORMIN HOMOLOGY 2 DOMAIN CONTAINING, ISOFORM I"/>
    <property type="match status" value="1"/>
</dbReference>
<evidence type="ECO:0000313" key="3">
    <source>
        <dbReference type="EMBL" id="KAG9260113.1"/>
    </source>
</evidence>
<feature type="compositionally biased region" description="Basic and acidic residues" evidence="1">
    <location>
        <begin position="494"/>
        <end position="516"/>
    </location>
</feature>
<dbReference type="SMART" id="SM00498">
    <property type="entry name" value="FH2"/>
    <property type="match status" value="1"/>
</dbReference>
<dbReference type="OrthoDB" id="9806920at2759"/>
<dbReference type="PANTHER" id="PTHR45920">
    <property type="entry name" value="FORMIN HOMOLOGY 2 DOMAIN CONTAINING, ISOFORM I"/>
    <property type="match status" value="1"/>
</dbReference>
<dbReference type="GO" id="GO:0005856">
    <property type="term" value="C:cytoskeleton"/>
    <property type="evidence" value="ECO:0007669"/>
    <property type="project" value="TreeGrafter"/>
</dbReference>
<dbReference type="InterPro" id="IPR042201">
    <property type="entry name" value="FH2_Formin_sf"/>
</dbReference>
<dbReference type="GO" id="GO:0051015">
    <property type="term" value="F:actin filament binding"/>
    <property type="evidence" value="ECO:0007669"/>
    <property type="project" value="TreeGrafter"/>
</dbReference>
<feature type="compositionally biased region" description="Polar residues" evidence="1">
    <location>
        <begin position="14"/>
        <end position="25"/>
    </location>
</feature>
<dbReference type="GO" id="GO:0030866">
    <property type="term" value="P:cortical actin cytoskeleton organization"/>
    <property type="evidence" value="ECO:0007669"/>
    <property type="project" value="TreeGrafter"/>
</dbReference>
<feature type="region of interest" description="Disordered" evidence="1">
    <location>
        <begin position="46"/>
        <end position="99"/>
    </location>
</feature>
<dbReference type="Ensembl" id="ENSAMXT00005022228.1">
    <property type="protein sequence ID" value="ENSAMXP00005020113.1"/>
    <property type="gene ID" value="ENSAMXG00005010412.1"/>
</dbReference>
<name>A0A8B9R2Q1_ASTMX</name>
<dbReference type="Pfam" id="PF02181">
    <property type="entry name" value="FH2"/>
    <property type="match status" value="1"/>
</dbReference>
<dbReference type="GO" id="GO:0005737">
    <property type="term" value="C:cytoplasm"/>
    <property type="evidence" value="ECO:0007669"/>
    <property type="project" value="TreeGrafter"/>
</dbReference>
<evidence type="ECO:0000256" key="1">
    <source>
        <dbReference type="SAM" id="MobiDB-lite"/>
    </source>
</evidence>
<evidence type="ECO:0000313" key="6">
    <source>
        <dbReference type="Proteomes" id="UP000752171"/>
    </source>
</evidence>
<sequence length="575" mass="64654">MFDKTPLEGPMKQSECSPLDQSWTSCLKRPPCLRINTLDFSDLWDEEDLEQDAADDDSSSGNASPNQSPGHCLDSLKPPPAPPLAPPPPPASPGAPESSCRTLKLHWRELLSLQPLPRVSRFGPQSIWAGLEPVHLDTNRLEFLFESKTCSSKTFSCLTNGKKQKQSCVSVLTLKRSHIITIALSSLPPPHLLPPALYSMDSSVLDREDVQRLQSLIPSDEELKMIKQAKAQAPHCPLAPAEQCLLILGSVTHLSSRLQLWAFALDYDSLEREIAEPLFHLKLAMEQLAANQTFRCILATVLAIGNFLNGCKARGFELSYLGKLSQVRDTHSRQPLLHHVCVLLLQIYPQSSDLYSDITAVTRASKCDYSQVQTNLAQLEMLCKASWEQLRLLEKDGEGRKGGGRGGRGRVEERTSGSEGSLRLRLPQFLKECGERLKVLRAVHRRVINRFHSFLLYLGYSRAMVRETSADGFCKTVSDFALEYRATRNAILQQREREQEREKEREKDQERGRETSTPKSKPKPLQSPSQDNDDQSKLEEVLKTPTASSRFDFTAPRHRSKTPNARGSLSRRLKW</sequence>
<reference evidence="4" key="2">
    <citation type="submission" date="2025-05" db="UniProtKB">
        <authorList>
            <consortium name="Ensembl"/>
        </authorList>
    </citation>
    <scope>IDENTIFICATION</scope>
</reference>
<dbReference type="InterPro" id="IPR015425">
    <property type="entry name" value="FH2_Formin"/>
</dbReference>
<dbReference type="Proteomes" id="UP000752171">
    <property type="component" value="Unassembled WGS sequence"/>
</dbReference>
<protein>
    <submittedName>
        <fullName evidence="3">FH1/FH2 domain-containing protein 1-like</fullName>
    </submittedName>
    <submittedName>
        <fullName evidence="4">Formin homology 2 domain containing 1</fullName>
    </submittedName>
</protein>
<dbReference type="EMBL" id="JAICCE010000025">
    <property type="protein sequence ID" value="KAG9260113.1"/>
    <property type="molecule type" value="Genomic_DNA"/>
</dbReference>
<dbReference type="PROSITE" id="PS51444">
    <property type="entry name" value="FH2"/>
    <property type="match status" value="1"/>
</dbReference>
<organism evidence="4 5">
    <name type="scientific">Astyanax mexicanus</name>
    <name type="common">Blind cave fish</name>
    <name type="synonym">Astyanax fasciatus mexicanus</name>
    <dbReference type="NCBI Taxonomy" id="7994"/>
    <lineage>
        <taxon>Eukaryota</taxon>
        <taxon>Metazoa</taxon>
        <taxon>Chordata</taxon>
        <taxon>Craniata</taxon>
        <taxon>Vertebrata</taxon>
        <taxon>Euteleostomi</taxon>
        <taxon>Actinopterygii</taxon>
        <taxon>Neopterygii</taxon>
        <taxon>Teleostei</taxon>
        <taxon>Ostariophysi</taxon>
        <taxon>Characiformes</taxon>
        <taxon>Characoidei</taxon>
        <taxon>Acestrorhamphidae</taxon>
        <taxon>Acestrorhamphinae</taxon>
        <taxon>Astyanax</taxon>
    </lineage>
</organism>
<gene>
    <name evidence="3" type="primary">FHOD1</name>
    <name evidence="3" type="ORF">AMEX_G27784</name>
</gene>
<evidence type="ECO:0000313" key="4">
    <source>
        <dbReference type="Ensembl" id="ENSAMXP00005020113.1"/>
    </source>
</evidence>
<evidence type="ECO:0000259" key="2">
    <source>
        <dbReference type="PROSITE" id="PS51444"/>
    </source>
</evidence>
<feature type="region of interest" description="Disordered" evidence="1">
    <location>
        <begin position="493"/>
        <end position="575"/>
    </location>
</feature>
<feature type="compositionally biased region" description="Acidic residues" evidence="1">
    <location>
        <begin position="46"/>
        <end position="58"/>
    </location>
</feature>
<feature type="region of interest" description="Disordered" evidence="1">
    <location>
        <begin position="396"/>
        <end position="419"/>
    </location>
</feature>
<feature type="compositionally biased region" description="Pro residues" evidence="1">
    <location>
        <begin position="77"/>
        <end position="93"/>
    </location>
</feature>
<dbReference type="AlphaFoldDB" id="A0A8B9R2Q1"/>
<feature type="compositionally biased region" description="Low complexity" evidence="1">
    <location>
        <begin position="517"/>
        <end position="530"/>
    </location>
</feature>
<dbReference type="Proteomes" id="UP000694621">
    <property type="component" value="Unplaced"/>
</dbReference>
<reference evidence="3 6" key="1">
    <citation type="submission" date="2021-07" db="EMBL/GenBank/DDBJ databases">
        <authorList>
            <person name="Imarazene B."/>
            <person name="Zahm M."/>
            <person name="Klopp C."/>
            <person name="Cabau C."/>
            <person name="Beille S."/>
            <person name="Jouanno E."/>
            <person name="Castinel A."/>
            <person name="Lluch J."/>
            <person name="Gil L."/>
            <person name="Kuchtly C."/>
            <person name="Lopez Roques C."/>
            <person name="Donnadieu C."/>
            <person name="Parrinello H."/>
            <person name="Journot L."/>
            <person name="Du K."/>
            <person name="Schartl M."/>
            <person name="Retaux S."/>
            <person name="Guiguen Y."/>
        </authorList>
    </citation>
    <scope>NUCLEOTIDE SEQUENCE [LARGE SCALE GENOMIC DNA]</scope>
    <source>
        <strain evidence="3">Pach_M1</strain>
        <tissue evidence="3">Testis</tissue>
    </source>
</reference>
<accession>A0A8B9R2Q1</accession>
<proteinExistence type="predicted"/>
<feature type="domain" description="FH2" evidence="2">
    <location>
        <begin position="92"/>
        <end position="510"/>
    </location>
</feature>